<evidence type="ECO:0000313" key="2">
    <source>
        <dbReference type="Proteomes" id="UP000789759"/>
    </source>
</evidence>
<name>A0A9N9JYE8_9GLOM</name>
<feature type="non-terminal residue" evidence="1">
    <location>
        <position position="137"/>
    </location>
</feature>
<reference evidence="1" key="1">
    <citation type="submission" date="2021-06" db="EMBL/GenBank/DDBJ databases">
        <authorList>
            <person name="Kallberg Y."/>
            <person name="Tangrot J."/>
            <person name="Rosling A."/>
        </authorList>
    </citation>
    <scope>NUCLEOTIDE SEQUENCE</scope>
    <source>
        <strain evidence="1">FL966</strain>
    </source>
</reference>
<gene>
    <name evidence="1" type="ORF">CPELLU_LOCUS17601</name>
</gene>
<sequence length="137" mass="16384">MSYVESLKKFQPENFVNRRIFHDTKNNITFVIEKYYTICHRIVFFENNELISPPEGYEIHYENDNTTTEINSTPMTENGITFLLIGNNLYNHAIYYKNTPVFKLHDMNKFFITKPKQIIEYSHDNDIHKKINEILGK</sequence>
<comment type="caution">
    <text evidence="1">The sequence shown here is derived from an EMBL/GenBank/DDBJ whole genome shotgun (WGS) entry which is preliminary data.</text>
</comment>
<dbReference type="AlphaFoldDB" id="A0A9N9JYE8"/>
<organism evidence="1 2">
    <name type="scientific">Cetraspora pellucida</name>
    <dbReference type="NCBI Taxonomy" id="1433469"/>
    <lineage>
        <taxon>Eukaryota</taxon>
        <taxon>Fungi</taxon>
        <taxon>Fungi incertae sedis</taxon>
        <taxon>Mucoromycota</taxon>
        <taxon>Glomeromycotina</taxon>
        <taxon>Glomeromycetes</taxon>
        <taxon>Diversisporales</taxon>
        <taxon>Gigasporaceae</taxon>
        <taxon>Cetraspora</taxon>
    </lineage>
</organism>
<dbReference type="Proteomes" id="UP000789759">
    <property type="component" value="Unassembled WGS sequence"/>
</dbReference>
<protein>
    <submittedName>
        <fullName evidence="1">21890_t:CDS:1</fullName>
    </submittedName>
</protein>
<dbReference type="EMBL" id="CAJVQA010030508">
    <property type="protein sequence ID" value="CAG8799507.1"/>
    <property type="molecule type" value="Genomic_DNA"/>
</dbReference>
<keyword evidence="2" id="KW-1185">Reference proteome</keyword>
<accession>A0A9N9JYE8</accession>
<evidence type="ECO:0000313" key="1">
    <source>
        <dbReference type="EMBL" id="CAG8799507.1"/>
    </source>
</evidence>
<proteinExistence type="predicted"/>